<feature type="chain" id="PRO_5019457576" evidence="1">
    <location>
        <begin position="21"/>
        <end position="230"/>
    </location>
</feature>
<dbReference type="Proteomes" id="UP000283077">
    <property type="component" value="Unassembled WGS sequence"/>
</dbReference>
<dbReference type="InterPro" id="IPR020008">
    <property type="entry name" value="GlyGly_CTERM"/>
</dbReference>
<accession>A0A437QG01</accession>
<dbReference type="EMBL" id="SACS01000021">
    <property type="protein sequence ID" value="RVU33478.1"/>
    <property type="molecule type" value="Genomic_DNA"/>
</dbReference>
<sequence length="230" mass="25493">MKTHVLPLIFALLTTPSVLATEPLTALQPTKESHLPASTVASSAKALPNIAVNRSLAVTQAFQSSAWFHTIDLTMRYDGNNNGFYSQLYVRFDAHTDYNSQPVYAVYSLIDSSGYETVIHTSSVFTLYGQSSQDWFAIETDLSQLRTGYYKLLIELVDARTGYLLAEVSGYDNDTLNRLPLEDQSRDDFIEVIVREESGGSLGVFSFLALSCVYLKRRKSSGAENSVCAE</sequence>
<keyword evidence="3" id="KW-1185">Reference proteome</keyword>
<evidence type="ECO:0000313" key="2">
    <source>
        <dbReference type="EMBL" id="RVU33478.1"/>
    </source>
</evidence>
<keyword evidence="1" id="KW-0732">Signal</keyword>
<dbReference type="AlphaFoldDB" id="A0A437QG01"/>
<name>A0A437QG01_9GAMM</name>
<organism evidence="2 3">
    <name type="scientific">Rheinheimera riviphila</name>
    <dbReference type="NCBI Taxonomy" id="1834037"/>
    <lineage>
        <taxon>Bacteria</taxon>
        <taxon>Pseudomonadati</taxon>
        <taxon>Pseudomonadota</taxon>
        <taxon>Gammaproteobacteria</taxon>
        <taxon>Chromatiales</taxon>
        <taxon>Chromatiaceae</taxon>
        <taxon>Rheinheimera</taxon>
    </lineage>
</organism>
<dbReference type="NCBIfam" id="TIGR03501">
    <property type="entry name" value="GlyGly_CTERM"/>
    <property type="match status" value="1"/>
</dbReference>
<comment type="caution">
    <text evidence="2">The sequence shown here is derived from an EMBL/GenBank/DDBJ whole genome shotgun (WGS) entry which is preliminary data.</text>
</comment>
<reference evidence="2 3" key="1">
    <citation type="submission" date="2019-01" db="EMBL/GenBank/DDBJ databases">
        <authorList>
            <person name="Chen W.-M."/>
        </authorList>
    </citation>
    <scope>NUCLEOTIDE SEQUENCE [LARGE SCALE GENOMIC DNA]</scope>
    <source>
        <strain evidence="2 3">KYPC3</strain>
    </source>
</reference>
<evidence type="ECO:0000256" key="1">
    <source>
        <dbReference type="SAM" id="SignalP"/>
    </source>
</evidence>
<gene>
    <name evidence="2" type="ORF">EOE67_16595</name>
</gene>
<proteinExistence type="predicted"/>
<dbReference type="RefSeq" id="WP_127700455.1">
    <property type="nucleotide sequence ID" value="NZ_SACS01000021.1"/>
</dbReference>
<protein>
    <submittedName>
        <fullName evidence="2">GlyGly-CTERM sorting domain-containing protein</fullName>
    </submittedName>
</protein>
<feature type="signal peptide" evidence="1">
    <location>
        <begin position="1"/>
        <end position="20"/>
    </location>
</feature>
<evidence type="ECO:0000313" key="3">
    <source>
        <dbReference type="Proteomes" id="UP000283077"/>
    </source>
</evidence>
<dbReference type="OrthoDB" id="6322244at2"/>
<dbReference type="NCBIfam" id="NF038116">
    <property type="entry name" value="Sden1266_dom"/>
    <property type="match status" value="1"/>
</dbReference>